<dbReference type="EMBL" id="JAZEWV010000001">
    <property type="protein sequence ID" value="MEE4540356.1"/>
    <property type="molecule type" value="Genomic_DNA"/>
</dbReference>
<keyword evidence="3" id="KW-1185">Reference proteome</keyword>
<feature type="transmembrane region" description="Helical" evidence="1">
    <location>
        <begin position="51"/>
        <end position="69"/>
    </location>
</feature>
<sequence length="254" mass="26803">MIALHILAFTGVMLGPAYALALPALVAVALGSSTGSRRRRRLITTARTLRWGGPVLAVSSAVQAAYQDLTAGMSLAGQCVAISSAVSALLCVGYVTVRVVARRATRLARNAVAPRLVAVAAAIAGERRDLRDVWTADLAGDPEAGAVLSARQRLVMAAGFVVAACRMRASDAAAPVWSGVDWLVSREQRTNALITVSCTALAVYFARTDGVHALLTADWQSCAGLGGGLFVLARWVRRIRGIELAERERRRGRG</sequence>
<proteinExistence type="predicted"/>
<gene>
    <name evidence="2" type="ORF">V2S66_00045</name>
</gene>
<protein>
    <submittedName>
        <fullName evidence="2">Uncharacterized protein</fullName>
    </submittedName>
</protein>
<keyword evidence="1" id="KW-0472">Membrane</keyword>
<organism evidence="2 3">
    <name type="scientific">Actinacidiphila polyblastidii</name>
    <dbReference type="NCBI Taxonomy" id="3110430"/>
    <lineage>
        <taxon>Bacteria</taxon>
        <taxon>Bacillati</taxon>
        <taxon>Actinomycetota</taxon>
        <taxon>Actinomycetes</taxon>
        <taxon>Kitasatosporales</taxon>
        <taxon>Streptomycetaceae</taxon>
        <taxon>Actinacidiphila</taxon>
    </lineage>
</organism>
<reference evidence="2 3" key="1">
    <citation type="submission" date="2023-12" db="EMBL/GenBank/DDBJ databases">
        <title>Streptomyces sp. V4-01.</title>
        <authorList>
            <person name="Somphong A."/>
            <person name="Phongsopitanun W."/>
        </authorList>
    </citation>
    <scope>NUCLEOTIDE SEQUENCE [LARGE SCALE GENOMIC DNA]</scope>
    <source>
        <strain evidence="2 3">V4-01</strain>
    </source>
</reference>
<evidence type="ECO:0000313" key="3">
    <source>
        <dbReference type="Proteomes" id="UP001344658"/>
    </source>
</evidence>
<keyword evidence="1" id="KW-0812">Transmembrane</keyword>
<feature type="transmembrane region" description="Helical" evidence="1">
    <location>
        <begin position="75"/>
        <end position="97"/>
    </location>
</feature>
<evidence type="ECO:0000256" key="1">
    <source>
        <dbReference type="SAM" id="Phobius"/>
    </source>
</evidence>
<evidence type="ECO:0000313" key="2">
    <source>
        <dbReference type="EMBL" id="MEE4540356.1"/>
    </source>
</evidence>
<comment type="caution">
    <text evidence="2">The sequence shown here is derived from an EMBL/GenBank/DDBJ whole genome shotgun (WGS) entry which is preliminary data.</text>
</comment>
<name>A0ABU7P3J8_9ACTN</name>
<feature type="transmembrane region" description="Helical" evidence="1">
    <location>
        <begin position="6"/>
        <end position="30"/>
    </location>
</feature>
<dbReference type="Proteomes" id="UP001344658">
    <property type="component" value="Unassembled WGS sequence"/>
</dbReference>
<dbReference type="RefSeq" id="WP_330792004.1">
    <property type="nucleotide sequence ID" value="NZ_JAZEWV010000001.1"/>
</dbReference>
<accession>A0ABU7P3J8</accession>
<keyword evidence="1" id="KW-1133">Transmembrane helix</keyword>